<evidence type="ECO:0000256" key="1">
    <source>
        <dbReference type="SAM" id="Phobius"/>
    </source>
</evidence>
<feature type="transmembrane region" description="Helical" evidence="1">
    <location>
        <begin position="16"/>
        <end position="34"/>
    </location>
</feature>
<organism evidence="2 3">
    <name type="scientific">Algivirga pacifica</name>
    <dbReference type="NCBI Taxonomy" id="1162670"/>
    <lineage>
        <taxon>Bacteria</taxon>
        <taxon>Pseudomonadati</taxon>
        <taxon>Bacteroidota</taxon>
        <taxon>Cytophagia</taxon>
        <taxon>Cytophagales</taxon>
        <taxon>Flammeovirgaceae</taxon>
        <taxon>Algivirga</taxon>
    </lineage>
</organism>
<keyword evidence="1" id="KW-0472">Membrane</keyword>
<keyword evidence="1" id="KW-1133">Transmembrane helix</keyword>
<proteinExistence type="predicted"/>
<protein>
    <submittedName>
        <fullName evidence="2">Uncharacterized protein</fullName>
    </submittedName>
</protein>
<reference evidence="3" key="1">
    <citation type="journal article" date="2019" name="Int. J. Syst. Evol. Microbiol.">
        <title>The Global Catalogue of Microorganisms (GCM) 10K type strain sequencing project: providing services to taxonomists for standard genome sequencing and annotation.</title>
        <authorList>
            <consortium name="The Broad Institute Genomics Platform"/>
            <consortium name="The Broad Institute Genome Sequencing Center for Infectious Disease"/>
            <person name="Wu L."/>
            <person name="Ma J."/>
        </authorList>
    </citation>
    <scope>NUCLEOTIDE SEQUENCE [LARGE SCALE GENOMIC DNA]</scope>
    <source>
        <strain evidence="3">JCM 18326</strain>
    </source>
</reference>
<comment type="caution">
    <text evidence="2">The sequence shown here is derived from an EMBL/GenBank/DDBJ whole genome shotgun (WGS) entry which is preliminary data.</text>
</comment>
<name>A0ABP9CVC1_9BACT</name>
<keyword evidence="1" id="KW-0812">Transmembrane</keyword>
<keyword evidence="3" id="KW-1185">Reference proteome</keyword>
<dbReference type="Proteomes" id="UP001500298">
    <property type="component" value="Unassembled WGS sequence"/>
</dbReference>
<gene>
    <name evidence="2" type="ORF">GCM10023331_00440</name>
</gene>
<evidence type="ECO:0000313" key="3">
    <source>
        <dbReference type="Proteomes" id="UP001500298"/>
    </source>
</evidence>
<dbReference type="EMBL" id="BAABJX010000001">
    <property type="protein sequence ID" value="GAA4819960.1"/>
    <property type="molecule type" value="Genomic_DNA"/>
</dbReference>
<sequence>MTTSLPLDLAKNMRTFIRSLVLIIINIVLSNTWIHATTYNVTLSGTSTKDLSSIIPDLSPTTSTLKAGDVVNIQITSGTITLINDFKTATDGNGGEFTVIITIDYDNSGILCVDKDNKLLLASGSSINVSSSCPTSDAIVDCTNPGLGTKVIDIGGTEYQSGDLDEVSCSGSTNNDGPINIDFSATSPQDKAPFNVDIIWSSNFSDNASFTYEYLLEGGESGTYSTIESGSLTYSDMTYDTRSLINNTTDPDNYYYRLTFTITNTSSSDITIDSGCGCTFEIRKNGKSLTGSAITPLPVELAYFNGNRKEGNIALSWATTYEENNDYFIVQRSIDGKSFDSLDRVDGYGEGEIEAVTEYSFTDFNAPSGMVYYRLKQVDIDGKFEYYNLMINPSSSVRTMEVNSGKNLLGKGDNYSMQIYSPVTQQVYLALVNQQGQVTFEKRVTLKGGYTMINVPEKQIAKGLSVLKVISANKQESLKILRQ</sequence>
<accession>A0ABP9CVC1</accession>
<evidence type="ECO:0000313" key="2">
    <source>
        <dbReference type="EMBL" id="GAA4819960.1"/>
    </source>
</evidence>